<dbReference type="OrthoDB" id="5817083at2759"/>
<feature type="compositionally biased region" description="Polar residues" evidence="4">
    <location>
        <begin position="209"/>
        <end position="219"/>
    </location>
</feature>
<dbReference type="AlphaFoldDB" id="A0A8T3CYZ6"/>
<evidence type="ECO:0000256" key="5">
    <source>
        <dbReference type="SAM" id="Phobius"/>
    </source>
</evidence>
<keyword evidence="5" id="KW-0812">Transmembrane</keyword>
<accession>A0A8T3CYZ6</accession>
<proteinExistence type="predicted"/>
<dbReference type="SUPFAM" id="SSF57850">
    <property type="entry name" value="RING/U-box"/>
    <property type="match status" value="1"/>
</dbReference>
<dbReference type="InterPro" id="IPR011016">
    <property type="entry name" value="Znf_RING-CH"/>
</dbReference>
<dbReference type="InterPro" id="IPR013083">
    <property type="entry name" value="Znf_RING/FYVE/PHD"/>
</dbReference>
<keyword evidence="5" id="KW-0472">Membrane</keyword>
<dbReference type="PROSITE" id="PS51292">
    <property type="entry name" value="ZF_RING_CH"/>
    <property type="match status" value="1"/>
</dbReference>
<dbReference type="SMART" id="SM00744">
    <property type="entry name" value="RINGv"/>
    <property type="match status" value="1"/>
</dbReference>
<keyword evidence="8" id="KW-1185">Reference proteome</keyword>
<feature type="transmembrane region" description="Helical" evidence="5">
    <location>
        <begin position="95"/>
        <end position="116"/>
    </location>
</feature>
<evidence type="ECO:0000259" key="6">
    <source>
        <dbReference type="PROSITE" id="PS51292"/>
    </source>
</evidence>
<feature type="compositionally biased region" description="Low complexity" evidence="4">
    <location>
        <begin position="185"/>
        <end position="199"/>
    </location>
</feature>
<keyword evidence="3" id="KW-0862">Zinc</keyword>
<evidence type="ECO:0000313" key="8">
    <source>
        <dbReference type="Proteomes" id="UP000829720"/>
    </source>
</evidence>
<evidence type="ECO:0000256" key="2">
    <source>
        <dbReference type="ARBA" id="ARBA00022771"/>
    </source>
</evidence>
<keyword evidence="2" id="KW-0863">Zinc-finger</keyword>
<evidence type="ECO:0000256" key="4">
    <source>
        <dbReference type="SAM" id="MobiDB-lite"/>
    </source>
</evidence>
<protein>
    <recommendedName>
        <fullName evidence="6">RING-CH-type domain-containing protein</fullName>
    </recommendedName>
</protein>
<organism evidence="7 8">
    <name type="scientific">Albula goreensis</name>
    <dbReference type="NCBI Taxonomy" id="1534307"/>
    <lineage>
        <taxon>Eukaryota</taxon>
        <taxon>Metazoa</taxon>
        <taxon>Chordata</taxon>
        <taxon>Craniata</taxon>
        <taxon>Vertebrata</taxon>
        <taxon>Euteleostomi</taxon>
        <taxon>Actinopterygii</taxon>
        <taxon>Neopterygii</taxon>
        <taxon>Teleostei</taxon>
        <taxon>Albuliformes</taxon>
        <taxon>Albulidae</taxon>
        <taxon>Albula</taxon>
    </lineage>
</organism>
<gene>
    <name evidence="7" type="ORF">AGOR_G00178570</name>
</gene>
<dbReference type="Proteomes" id="UP000829720">
    <property type="component" value="Unassembled WGS sequence"/>
</dbReference>
<evidence type="ECO:0000313" key="7">
    <source>
        <dbReference type="EMBL" id="KAI1889371.1"/>
    </source>
</evidence>
<dbReference type="EMBL" id="JAERUA010000016">
    <property type="protein sequence ID" value="KAI1889371.1"/>
    <property type="molecule type" value="Genomic_DNA"/>
</dbReference>
<sequence>MDNSYTVLSNENTPDSYKVFITDVSECFICRDGERTENDPLRIFCDCKNLLAHHHCLLTWIKKGLATEEKPKCSVCNAEYQLHRRPPWKSVLRQWQAWLVLAVTLALLGLVPYVVFRMMTAFRNPPPHSLFKAAAVCFGLLTETLLLKCLASFLTSRCRQAEQTSFAVQPRRAEFCEGPGPWRPGAAVAGHSSSAAAGVRPGERKQGNVKANQSAGPKL</sequence>
<evidence type="ECO:0000256" key="1">
    <source>
        <dbReference type="ARBA" id="ARBA00022723"/>
    </source>
</evidence>
<dbReference type="PANTHER" id="PTHR20893:SF2">
    <property type="entry name" value="LD08641P"/>
    <property type="match status" value="1"/>
</dbReference>
<dbReference type="Gene3D" id="3.30.40.10">
    <property type="entry name" value="Zinc/RING finger domain, C3HC4 (zinc finger)"/>
    <property type="match status" value="1"/>
</dbReference>
<feature type="domain" description="RING-CH-type" evidence="6">
    <location>
        <begin position="19"/>
        <end position="83"/>
    </location>
</feature>
<evidence type="ECO:0000256" key="3">
    <source>
        <dbReference type="ARBA" id="ARBA00022833"/>
    </source>
</evidence>
<feature type="region of interest" description="Disordered" evidence="4">
    <location>
        <begin position="184"/>
        <end position="219"/>
    </location>
</feature>
<keyword evidence="1" id="KW-0479">Metal-binding</keyword>
<dbReference type="GO" id="GO:0008270">
    <property type="term" value="F:zinc ion binding"/>
    <property type="evidence" value="ECO:0007669"/>
    <property type="project" value="UniProtKB-KW"/>
</dbReference>
<dbReference type="PANTHER" id="PTHR20893">
    <property type="entry name" value="LD08641P"/>
    <property type="match status" value="1"/>
</dbReference>
<comment type="caution">
    <text evidence="7">The sequence shown here is derived from an EMBL/GenBank/DDBJ whole genome shotgun (WGS) entry which is preliminary data.</text>
</comment>
<name>A0A8T3CYZ6_9TELE</name>
<dbReference type="Pfam" id="PF12906">
    <property type="entry name" value="RINGv"/>
    <property type="match status" value="1"/>
</dbReference>
<reference evidence="7" key="1">
    <citation type="submission" date="2021-01" db="EMBL/GenBank/DDBJ databases">
        <authorList>
            <person name="Zahm M."/>
            <person name="Roques C."/>
            <person name="Cabau C."/>
            <person name="Klopp C."/>
            <person name="Donnadieu C."/>
            <person name="Jouanno E."/>
            <person name="Lampietro C."/>
            <person name="Louis A."/>
            <person name="Herpin A."/>
            <person name="Echchiki A."/>
            <person name="Berthelot C."/>
            <person name="Parey E."/>
            <person name="Roest-Crollius H."/>
            <person name="Braasch I."/>
            <person name="Postlethwait J."/>
            <person name="Bobe J."/>
            <person name="Montfort J."/>
            <person name="Bouchez O."/>
            <person name="Begum T."/>
            <person name="Mejri S."/>
            <person name="Adams A."/>
            <person name="Chen W.-J."/>
            <person name="Guiguen Y."/>
        </authorList>
    </citation>
    <scope>NUCLEOTIDE SEQUENCE</scope>
    <source>
        <tissue evidence="7">Blood</tissue>
    </source>
</reference>
<keyword evidence="5" id="KW-1133">Transmembrane helix</keyword>